<keyword evidence="3" id="KW-1185">Reference proteome</keyword>
<evidence type="ECO:0000313" key="2">
    <source>
        <dbReference type="EMBL" id="PON41298.1"/>
    </source>
</evidence>
<comment type="caution">
    <text evidence="2">The sequence shown here is derived from an EMBL/GenBank/DDBJ whole genome shotgun (WGS) entry which is preliminary data.</text>
</comment>
<evidence type="ECO:0000313" key="3">
    <source>
        <dbReference type="Proteomes" id="UP000237105"/>
    </source>
</evidence>
<feature type="compositionally biased region" description="Basic and acidic residues" evidence="1">
    <location>
        <begin position="40"/>
        <end position="51"/>
    </location>
</feature>
<dbReference type="EMBL" id="JXTB01000418">
    <property type="protein sequence ID" value="PON41298.1"/>
    <property type="molecule type" value="Genomic_DNA"/>
</dbReference>
<accession>A0A2P5AXR1</accession>
<gene>
    <name evidence="2" type="ORF">PanWU01x14_290550</name>
</gene>
<protein>
    <submittedName>
        <fullName evidence="2">Uncharacterized protein</fullName>
    </submittedName>
</protein>
<dbReference type="Proteomes" id="UP000237105">
    <property type="component" value="Unassembled WGS sequence"/>
</dbReference>
<evidence type="ECO:0000256" key="1">
    <source>
        <dbReference type="SAM" id="MobiDB-lite"/>
    </source>
</evidence>
<name>A0A2P5AXR1_PARAD</name>
<sequence length="128" mass="14975">MVVRLAFTALIVSSSSYKNLCLKSLDKIKDYKHRKRKRKSNLDRQIPRNRDAAITADHRHHLSRYSPRNQILHCSKFFCSDKAWAAEALSNKSEQFLKPQKSKPKPPCFWNRPHLFGSGMFARSPSYR</sequence>
<organism evidence="2 3">
    <name type="scientific">Parasponia andersonii</name>
    <name type="common">Sponia andersonii</name>
    <dbReference type="NCBI Taxonomy" id="3476"/>
    <lineage>
        <taxon>Eukaryota</taxon>
        <taxon>Viridiplantae</taxon>
        <taxon>Streptophyta</taxon>
        <taxon>Embryophyta</taxon>
        <taxon>Tracheophyta</taxon>
        <taxon>Spermatophyta</taxon>
        <taxon>Magnoliopsida</taxon>
        <taxon>eudicotyledons</taxon>
        <taxon>Gunneridae</taxon>
        <taxon>Pentapetalae</taxon>
        <taxon>rosids</taxon>
        <taxon>fabids</taxon>
        <taxon>Rosales</taxon>
        <taxon>Cannabaceae</taxon>
        <taxon>Parasponia</taxon>
    </lineage>
</organism>
<dbReference type="AlphaFoldDB" id="A0A2P5AXR1"/>
<reference evidence="3" key="1">
    <citation type="submission" date="2016-06" db="EMBL/GenBank/DDBJ databases">
        <title>Parallel loss of symbiosis genes in relatives of nitrogen-fixing non-legume Parasponia.</title>
        <authorList>
            <person name="Van Velzen R."/>
            <person name="Holmer R."/>
            <person name="Bu F."/>
            <person name="Rutten L."/>
            <person name="Van Zeijl A."/>
            <person name="Liu W."/>
            <person name="Santuari L."/>
            <person name="Cao Q."/>
            <person name="Sharma T."/>
            <person name="Shen D."/>
            <person name="Roswanjaya Y."/>
            <person name="Wardhani T."/>
            <person name="Kalhor M.S."/>
            <person name="Jansen J."/>
            <person name="Van den Hoogen J."/>
            <person name="Gungor B."/>
            <person name="Hartog M."/>
            <person name="Hontelez J."/>
            <person name="Verver J."/>
            <person name="Yang W.-C."/>
            <person name="Schijlen E."/>
            <person name="Repin R."/>
            <person name="Schilthuizen M."/>
            <person name="Schranz E."/>
            <person name="Heidstra R."/>
            <person name="Miyata K."/>
            <person name="Fedorova E."/>
            <person name="Kohlen W."/>
            <person name="Bisseling T."/>
            <person name="Smit S."/>
            <person name="Geurts R."/>
        </authorList>
    </citation>
    <scope>NUCLEOTIDE SEQUENCE [LARGE SCALE GENOMIC DNA]</scope>
    <source>
        <strain evidence="3">cv. WU1-14</strain>
    </source>
</reference>
<proteinExistence type="predicted"/>
<feature type="region of interest" description="Disordered" evidence="1">
    <location>
        <begin position="33"/>
        <end position="54"/>
    </location>
</feature>